<evidence type="ECO:0000313" key="2">
    <source>
        <dbReference type="EMBL" id="KAL0956444.1"/>
    </source>
</evidence>
<accession>A0ABR3JKZ5</accession>
<name>A0ABR3JKZ5_9AGAR</name>
<dbReference type="Proteomes" id="UP001556367">
    <property type="component" value="Unassembled WGS sequence"/>
</dbReference>
<evidence type="ECO:0000313" key="3">
    <source>
        <dbReference type="Proteomes" id="UP001556367"/>
    </source>
</evidence>
<feature type="region of interest" description="Disordered" evidence="1">
    <location>
        <begin position="60"/>
        <end position="98"/>
    </location>
</feature>
<gene>
    <name evidence="2" type="ORF">HGRIS_002592</name>
</gene>
<reference evidence="3" key="1">
    <citation type="submission" date="2024-06" db="EMBL/GenBank/DDBJ databases">
        <title>Multi-omics analyses provide insights into the biosynthesis of the anticancer antibiotic pleurotin in Hohenbuehelia grisea.</title>
        <authorList>
            <person name="Weaver J.A."/>
            <person name="Alberti F."/>
        </authorList>
    </citation>
    <scope>NUCLEOTIDE SEQUENCE [LARGE SCALE GENOMIC DNA]</scope>
    <source>
        <strain evidence="3">T-177</strain>
    </source>
</reference>
<protein>
    <submittedName>
        <fullName evidence="2">Uncharacterized protein</fullName>
    </submittedName>
</protein>
<comment type="caution">
    <text evidence="2">The sequence shown here is derived from an EMBL/GenBank/DDBJ whole genome shotgun (WGS) entry which is preliminary data.</text>
</comment>
<proteinExistence type="predicted"/>
<organism evidence="2 3">
    <name type="scientific">Hohenbuehelia grisea</name>
    <dbReference type="NCBI Taxonomy" id="104357"/>
    <lineage>
        <taxon>Eukaryota</taxon>
        <taxon>Fungi</taxon>
        <taxon>Dikarya</taxon>
        <taxon>Basidiomycota</taxon>
        <taxon>Agaricomycotina</taxon>
        <taxon>Agaricomycetes</taxon>
        <taxon>Agaricomycetidae</taxon>
        <taxon>Agaricales</taxon>
        <taxon>Pleurotineae</taxon>
        <taxon>Pleurotaceae</taxon>
        <taxon>Hohenbuehelia</taxon>
    </lineage>
</organism>
<feature type="region of interest" description="Disordered" evidence="1">
    <location>
        <begin position="116"/>
        <end position="142"/>
    </location>
</feature>
<keyword evidence="3" id="KW-1185">Reference proteome</keyword>
<feature type="compositionally biased region" description="Polar residues" evidence="1">
    <location>
        <begin position="116"/>
        <end position="126"/>
    </location>
</feature>
<evidence type="ECO:0000256" key="1">
    <source>
        <dbReference type="SAM" id="MobiDB-lite"/>
    </source>
</evidence>
<sequence length="170" mass="19125">MQKFSLPPINGVRLPEARADIRTETAYALADYPPDPAQFGRALIRSIIFELRLVRRRPPSFVQDDCPPPRSASKRANLASMRPRISHHPPARPGWPPPGLNRETFQEVKGAVPSMRQVSYSNSGQVRETAMRRDPWSSSRVTSDDVDGRSLCGFAIISSIFTSQSKWYMT</sequence>
<dbReference type="EMBL" id="JASNQZ010000006">
    <property type="protein sequence ID" value="KAL0956444.1"/>
    <property type="molecule type" value="Genomic_DNA"/>
</dbReference>